<dbReference type="STRING" id="326427.Cagg_0302"/>
<feature type="transmembrane region" description="Helical" evidence="1">
    <location>
        <begin position="12"/>
        <end position="31"/>
    </location>
</feature>
<keyword evidence="1" id="KW-1133">Transmembrane helix</keyword>
<keyword evidence="1" id="KW-0812">Transmembrane</keyword>
<keyword evidence="1" id="KW-0472">Membrane</keyword>
<dbReference type="Proteomes" id="UP000002508">
    <property type="component" value="Chromosome"/>
</dbReference>
<protein>
    <submittedName>
        <fullName evidence="2">Uncharacterized protein</fullName>
    </submittedName>
</protein>
<gene>
    <name evidence="2" type="ordered locus">Cagg_0302</name>
</gene>
<dbReference type="HOGENOM" id="CLU_3381217_0_0_0"/>
<evidence type="ECO:0000313" key="2">
    <source>
        <dbReference type="EMBL" id="ACL23248.1"/>
    </source>
</evidence>
<dbReference type="KEGG" id="cag:Cagg_0302"/>
<name>B8G2U4_CHLAD</name>
<dbReference type="EMBL" id="CP001337">
    <property type="protein sequence ID" value="ACL23248.1"/>
    <property type="molecule type" value="Genomic_DNA"/>
</dbReference>
<evidence type="ECO:0000256" key="1">
    <source>
        <dbReference type="SAM" id="Phobius"/>
    </source>
</evidence>
<keyword evidence="3" id="KW-1185">Reference proteome</keyword>
<proteinExistence type="predicted"/>
<evidence type="ECO:0000313" key="3">
    <source>
        <dbReference type="Proteomes" id="UP000002508"/>
    </source>
</evidence>
<accession>B8G2U4</accession>
<reference evidence="2" key="1">
    <citation type="submission" date="2008-12" db="EMBL/GenBank/DDBJ databases">
        <title>Complete sequence of Chloroflexus aggregans DSM 9485.</title>
        <authorList>
            <consortium name="US DOE Joint Genome Institute"/>
            <person name="Lucas S."/>
            <person name="Copeland A."/>
            <person name="Lapidus A."/>
            <person name="Glavina del Rio T."/>
            <person name="Dalin E."/>
            <person name="Tice H."/>
            <person name="Pitluck S."/>
            <person name="Foster B."/>
            <person name="Larimer F."/>
            <person name="Land M."/>
            <person name="Hauser L."/>
            <person name="Kyrpides N."/>
            <person name="Mikhailova N."/>
            <person name="Bryant D."/>
            <person name="Richardson P."/>
        </authorList>
    </citation>
    <scope>NUCLEOTIDE SEQUENCE</scope>
    <source>
        <strain evidence="2">DSM 9485</strain>
    </source>
</reference>
<organism evidence="2 3">
    <name type="scientific">Chloroflexus aggregans (strain MD-66 / DSM 9485)</name>
    <dbReference type="NCBI Taxonomy" id="326427"/>
    <lineage>
        <taxon>Bacteria</taxon>
        <taxon>Bacillati</taxon>
        <taxon>Chloroflexota</taxon>
        <taxon>Chloroflexia</taxon>
        <taxon>Chloroflexales</taxon>
        <taxon>Chloroflexineae</taxon>
        <taxon>Chloroflexaceae</taxon>
        <taxon>Chloroflexus</taxon>
    </lineage>
</organism>
<dbReference type="AlphaFoldDB" id="B8G2U4"/>
<sequence length="33" mass="3819">MSRKRYQQWFRVLSAIIIGILVLALVVTAIVPY</sequence>